<dbReference type="GO" id="GO:0010019">
    <property type="term" value="P:chloroplast-nucleus signaling pathway"/>
    <property type="evidence" value="ECO:0007669"/>
    <property type="project" value="TreeGrafter"/>
</dbReference>
<reference evidence="4 5" key="1">
    <citation type="submission" date="2017-09" db="EMBL/GenBank/DDBJ databases">
        <title>WGS assembly of Aquilegia coerulea Goldsmith.</title>
        <authorList>
            <person name="Hodges S."/>
            <person name="Kramer E."/>
            <person name="Nordborg M."/>
            <person name="Tomkins J."/>
            <person name="Borevitz J."/>
            <person name="Derieg N."/>
            <person name="Yan J."/>
            <person name="Mihaltcheva S."/>
            <person name="Hayes R.D."/>
            <person name="Rokhsar D."/>
        </authorList>
    </citation>
    <scope>NUCLEOTIDE SEQUENCE [LARGE SCALE GENOMIC DNA]</scope>
    <source>
        <strain evidence="5">cv. Goldsmith</strain>
    </source>
</reference>
<dbReference type="PANTHER" id="PTHR47936">
    <property type="entry name" value="PPR_LONG DOMAIN-CONTAINING PROTEIN"/>
    <property type="match status" value="1"/>
</dbReference>
<evidence type="ECO:0000256" key="1">
    <source>
        <dbReference type="ARBA" id="ARBA00007626"/>
    </source>
</evidence>
<feature type="repeat" description="PPR" evidence="3">
    <location>
        <begin position="187"/>
        <end position="221"/>
    </location>
</feature>
<feature type="repeat" description="PPR" evidence="3">
    <location>
        <begin position="222"/>
        <end position="258"/>
    </location>
</feature>
<dbReference type="InterPro" id="IPR011990">
    <property type="entry name" value="TPR-like_helical_dom_sf"/>
</dbReference>
<dbReference type="Gene3D" id="1.25.40.10">
    <property type="entry name" value="Tetratricopeptide repeat domain"/>
    <property type="match status" value="3"/>
</dbReference>
<dbReference type="AlphaFoldDB" id="A0A2G5EXL6"/>
<evidence type="ECO:0000313" key="4">
    <source>
        <dbReference type="EMBL" id="PIA60513.1"/>
    </source>
</evidence>
<accession>A0A2G5EXL6</accession>
<gene>
    <name evidence="4" type="ORF">AQUCO_00300187v1</name>
</gene>
<sequence>MISFNSSSSSLITNTRNLRRKHLKPYKGKWQQIFNEQQAMEALKKTATEQQQTQTQTQTQIPFLLSALINSFSIYSCEPTPSAYSFIIKTLTQNSQFNQLPFILDRIQNVEKFEPPEQIFSYLIRVYGYADMIDDAVELFFRIPSFRCTPSAVSLNALLYVLCKRKDCLQMVHEVLLKAQAMGIRLEESSFRILINALCKIKKIGYAIEILEMMFDYGYDPDSTLYSCILSAMCKIKGISSAEVLGFFEEMRRKRLSLNGLDYTNVIRLLVKVGKGMDALGLLEDMKLDGIKPDVVVYTVVLDGVIASGEFDKAEKLFDEMLVLGVIPDIQTYNVYLKGLCMQDKFDAGFKLVMCMEELGCKPDVSTYNTLIRALCKVGKVRRAKDEVLRKMKLKGLQENLHTYNILIEGFVSDGEVVEACKLFDDMLSKGFVPMSLTYDVIIGGLCKKGLISEALQMLEQMVKTDITPGVSAWESLLSTSEISLKEATSVDLVLS</sequence>
<feature type="repeat" description="PPR" evidence="3">
    <location>
        <begin position="259"/>
        <end position="293"/>
    </location>
</feature>
<keyword evidence="5" id="KW-1185">Reference proteome</keyword>
<dbReference type="OrthoDB" id="185373at2759"/>
<comment type="similarity">
    <text evidence="1">Belongs to the PPR family. P subfamily.</text>
</comment>
<evidence type="ECO:0008006" key="6">
    <source>
        <dbReference type="Google" id="ProtNLM"/>
    </source>
</evidence>
<dbReference type="Proteomes" id="UP000230069">
    <property type="component" value="Unassembled WGS sequence"/>
</dbReference>
<dbReference type="PROSITE" id="PS51375">
    <property type="entry name" value="PPR"/>
    <property type="match status" value="8"/>
</dbReference>
<feature type="repeat" description="PPR" evidence="3">
    <location>
        <begin position="329"/>
        <end position="363"/>
    </location>
</feature>
<protein>
    <recommendedName>
        <fullName evidence="6">Pentacotripeptide-repeat region of PRORP domain-containing protein</fullName>
    </recommendedName>
</protein>
<evidence type="ECO:0000256" key="3">
    <source>
        <dbReference type="PROSITE-ProRule" id="PRU00708"/>
    </source>
</evidence>
<dbReference type="Pfam" id="PF01535">
    <property type="entry name" value="PPR"/>
    <property type="match status" value="2"/>
</dbReference>
<evidence type="ECO:0000256" key="2">
    <source>
        <dbReference type="ARBA" id="ARBA00022737"/>
    </source>
</evidence>
<organism evidence="4 5">
    <name type="scientific">Aquilegia coerulea</name>
    <name type="common">Rocky mountain columbine</name>
    <dbReference type="NCBI Taxonomy" id="218851"/>
    <lineage>
        <taxon>Eukaryota</taxon>
        <taxon>Viridiplantae</taxon>
        <taxon>Streptophyta</taxon>
        <taxon>Embryophyta</taxon>
        <taxon>Tracheophyta</taxon>
        <taxon>Spermatophyta</taxon>
        <taxon>Magnoliopsida</taxon>
        <taxon>Ranunculales</taxon>
        <taxon>Ranunculaceae</taxon>
        <taxon>Thalictroideae</taxon>
        <taxon>Aquilegia</taxon>
    </lineage>
</organism>
<keyword evidence="2" id="KW-0677">Repeat</keyword>
<proteinExistence type="inferred from homology"/>
<feature type="repeat" description="PPR" evidence="3">
    <location>
        <begin position="364"/>
        <end position="399"/>
    </location>
</feature>
<dbReference type="FunCoup" id="A0A2G5EXL6">
    <property type="interactions" value="264"/>
</dbReference>
<dbReference type="NCBIfam" id="TIGR00756">
    <property type="entry name" value="PPR"/>
    <property type="match status" value="7"/>
</dbReference>
<dbReference type="EMBL" id="KZ305020">
    <property type="protein sequence ID" value="PIA60513.1"/>
    <property type="molecule type" value="Genomic_DNA"/>
</dbReference>
<dbReference type="Pfam" id="PF13041">
    <property type="entry name" value="PPR_2"/>
    <property type="match status" value="3"/>
</dbReference>
<dbReference type="PANTHER" id="PTHR47936:SF1">
    <property type="entry name" value="PENTATRICOPEPTIDE REPEAT-CONTAINING PROTEIN GUN1, CHLOROPLASTIC"/>
    <property type="match status" value="1"/>
</dbReference>
<dbReference type="GO" id="GO:0009507">
    <property type="term" value="C:chloroplast"/>
    <property type="evidence" value="ECO:0007669"/>
    <property type="project" value="TreeGrafter"/>
</dbReference>
<dbReference type="STRING" id="218851.A0A2G5EXL6"/>
<dbReference type="InParanoid" id="A0A2G5EXL6"/>
<name>A0A2G5EXL6_AQUCA</name>
<dbReference type="GO" id="GO:0031930">
    <property type="term" value="P:mitochondria-nucleus signaling pathway"/>
    <property type="evidence" value="ECO:0007669"/>
    <property type="project" value="TreeGrafter"/>
</dbReference>
<evidence type="ECO:0000313" key="5">
    <source>
        <dbReference type="Proteomes" id="UP000230069"/>
    </source>
</evidence>
<feature type="repeat" description="PPR" evidence="3">
    <location>
        <begin position="294"/>
        <end position="328"/>
    </location>
</feature>
<feature type="repeat" description="PPR" evidence="3">
    <location>
        <begin position="435"/>
        <end position="469"/>
    </location>
</feature>
<dbReference type="InterPro" id="IPR002885">
    <property type="entry name" value="PPR_rpt"/>
</dbReference>
<feature type="repeat" description="PPR" evidence="3">
    <location>
        <begin position="400"/>
        <end position="434"/>
    </location>
</feature>